<dbReference type="InterPro" id="IPR003594">
    <property type="entry name" value="HATPase_dom"/>
</dbReference>
<keyword evidence="9" id="KW-1185">Reference proteome</keyword>
<evidence type="ECO:0000256" key="2">
    <source>
        <dbReference type="ARBA" id="ARBA00012438"/>
    </source>
</evidence>
<dbReference type="PROSITE" id="PS50110">
    <property type="entry name" value="RESPONSE_REGULATORY"/>
    <property type="match status" value="1"/>
</dbReference>
<protein>
    <recommendedName>
        <fullName evidence="2">histidine kinase</fullName>
        <ecNumber evidence="2">2.7.13.3</ecNumber>
    </recommendedName>
</protein>
<proteinExistence type="predicted"/>
<dbReference type="Gene3D" id="3.30.565.10">
    <property type="entry name" value="Histidine kinase-like ATPase, C-terminal domain"/>
    <property type="match status" value="1"/>
</dbReference>
<dbReference type="InterPro" id="IPR004358">
    <property type="entry name" value="Sig_transdc_His_kin-like_C"/>
</dbReference>
<evidence type="ECO:0000259" key="7">
    <source>
        <dbReference type="PROSITE" id="PS50110"/>
    </source>
</evidence>
<dbReference type="InterPro" id="IPR011006">
    <property type="entry name" value="CheY-like_superfamily"/>
</dbReference>
<dbReference type="InterPro" id="IPR036890">
    <property type="entry name" value="HATPase_C_sf"/>
</dbReference>
<dbReference type="Gene3D" id="3.30.450.20">
    <property type="entry name" value="PAS domain"/>
    <property type="match status" value="1"/>
</dbReference>
<comment type="catalytic activity">
    <reaction evidence="1">
        <text>ATP + protein L-histidine = ADP + protein N-phospho-L-histidine.</text>
        <dbReference type="EC" id="2.7.13.3"/>
    </reaction>
</comment>
<evidence type="ECO:0000256" key="4">
    <source>
        <dbReference type="PROSITE-ProRule" id="PRU00169"/>
    </source>
</evidence>
<dbReference type="Pfam" id="PF00072">
    <property type="entry name" value="Response_reg"/>
    <property type="match status" value="1"/>
</dbReference>
<dbReference type="GO" id="GO:0000155">
    <property type="term" value="F:phosphorelay sensor kinase activity"/>
    <property type="evidence" value="ECO:0007669"/>
    <property type="project" value="InterPro"/>
</dbReference>
<name>A0A0N7LVK5_THAGE</name>
<dbReference type="EMBL" id="CYSA01000025">
    <property type="protein sequence ID" value="CUH66554.1"/>
    <property type="molecule type" value="Genomic_DNA"/>
</dbReference>
<dbReference type="SUPFAM" id="SSF52172">
    <property type="entry name" value="CheY-like"/>
    <property type="match status" value="1"/>
</dbReference>
<dbReference type="PRINTS" id="PR00344">
    <property type="entry name" value="BCTRLSENSOR"/>
</dbReference>
<dbReference type="InterPro" id="IPR035965">
    <property type="entry name" value="PAS-like_dom_sf"/>
</dbReference>
<dbReference type="InterPro" id="IPR005467">
    <property type="entry name" value="His_kinase_dom"/>
</dbReference>
<dbReference type="PANTHER" id="PTHR43065:SF42">
    <property type="entry name" value="TWO-COMPONENT SENSOR PPRA"/>
    <property type="match status" value="1"/>
</dbReference>
<sequence length="769" mass="84102">MLQSLSMTGGSVRGIARYRGTGIALLGLALGCLAVAVAMNGSIYGAVLAAAGASILWALLMIGLAQWIRARSRRRMLTHITDFVEHDIAASFVADELGRLLYLNPAARRQYDVPKADTIEALLQDVFAHPAAILSQLQQKAKVAKTASDDIVTRKGHIRLNVHRMEAGGYLWRIEDIGIGPARAHSGSGLPMLTVGRGNTILFMNDAARNFVGERARALSSVFPNMPLRDGGFNMALSADGPRNCLIHEVEHHGAQREVYFLPMIHEEQVIDAGKAAFDGLPVAVLRLGSDGTILRSNRLARDLLCMDDDDDLKLPQLVTGLGRPIVDWLAAAAAGDGLNNTEFLRVKRADHDVFVQISLNRILDPKGNALIAVLHDATELKSLEAQFVQSQKMQAIGELAGGIAHDFNNLLTAISGHCDLLLLRHENSDPDYADLVQISQNSNRAAALVGQLLAFSRKQTLRPVEIDIRNALADLTHLLNRLVGEKINLVLRHDPAPWTIRADRRQLEQVLMNLVVNARDAMPRGGEIRIEACNKALEEPMERDRAVIPAGEYLTIEVSDDGCGIAADKRKKVFEPFFTTKRPGEGTGLGLSTVYGIVKQSGGYVFIDSEVGRGTTFTLMFPVYFRDETEPETKPETIPAEPPALIHGDAVVLLVEDEAPVRAFASRALRLRGYCVIEAGNGEEALEMLADPNLRVDLFVTDVIMPGKDGPTWVREALKTRPEVRVVFISGYAEDALDSDQGEIPNSTYLPKPFSLTDLTETVQRRLH</sequence>
<feature type="modified residue" description="4-aspartylphosphate" evidence="4">
    <location>
        <position position="703"/>
    </location>
</feature>
<evidence type="ECO:0000256" key="3">
    <source>
        <dbReference type="ARBA" id="ARBA00022553"/>
    </source>
</evidence>
<dbReference type="SMART" id="SM00387">
    <property type="entry name" value="HATPase_c"/>
    <property type="match status" value="1"/>
</dbReference>
<dbReference type="AlphaFoldDB" id="A0A0N7LVK5"/>
<dbReference type="InterPro" id="IPR036097">
    <property type="entry name" value="HisK_dim/P_sf"/>
</dbReference>
<evidence type="ECO:0000256" key="1">
    <source>
        <dbReference type="ARBA" id="ARBA00000085"/>
    </source>
</evidence>
<dbReference type="SMART" id="SM00448">
    <property type="entry name" value="REC"/>
    <property type="match status" value="1"/>
</dbReference>
<evidence type="ECO:0000313" key="8">
    <source>
        <dbReference type="EMBL" id="CUH66554.1"/>
    </source>
</evidence>
<accession>A0A0N7LVK5</accession>
<keyword evidence="3 4" id="KW-0597">Phosphoprotein</keyword>
<dbReference type="Pfam" id="PF02518">
    <property type="entry name" value="HATPase_c"/>
    <property type="match status" value="1"/>
</dbReference>
<dbReference type="FunFam" id="1.10.287.130:FF:000037">
    <property type="entry name" value="Hybrid sensor histidine kinase/response regulator"/>
    <property type="match status" value="1"/>
</dbReference>
<dbReference type="STRING" id="53501.SAMN04488043_10517"/>
<dbReference type="SUPFAM" id="SSF55785">
    <property type="entry name" value="PYP-like sensor domain (PAS domain)"/>
    <property type="match status" value="1"/>
</dbReference>
<dbReference type="PANTHER" id="PTHR43065">
    <property type="entry name" value="SENSOR HISTIDINE KINASE"/>
    <property type="match status" value="1"/>
</dbReference>
<dbReference type="InterPro" id="IPR001789">
    <property type="entry name" value="Sig_transdc_resp-reg_receiver"/>
</dbReference>
<dbReference type="SMART" id="SM00388">
    <property type="entry name" value="HisKA"/>
    <property type="match status" value="1"/>
</dbReference>
<keyword evidence="5" id="KW-0472">Membrane</keyword>
<dbReference type="Proteomes" id="UP000051587">
    <property type="component" value="Unassembled WGS sequence"/>
</dbReference>
<keyword evidence="5" id="KW-1133">Transmembrane helix</keyword>
<dbReference type="Gene3D" id="1.10.287.130">
    <property type="match status" value="1"/>
</dbReference>
<gene>
    <name evidence="8" type="ORF">TG4357_02481</name>
</gene>
<dbReference type="Pfam" id="PF00512">
    <property type="entry name" value="HisKA"/>
    <property type="match status" value="1"/>
</dbReference>
<organism evidence="8 9">
    <name type="scientific">Thalassovita gelatinovora</name>
    <name type="common">Thalassobius gelatinovorus</name>
    <dbReference type="NCBI Taxonomy" id="53501"/>
    <lineage>
        <taxon>Bacteria</taxon>
        <taxon>Pseudomonadati</taxon>
        <taxon>Pseudomonadota</taxon>
        <taxon>Alphaproteobacteria</taxon>
        <taxon>Rhodobacterales</taxon>
        <taxon>Roseobacteraceae</taxon>
        <taxon>Thalassovita</taxon>
    </lineage>
</organism>
<evidence type="ECO:0000313" key="9">
    <source>
        <dbReference type="Proteomes" id="UP000051587"/>
    </source>
</evidence>
<dbReference type="SUPFAM" id="SSF47384">
    <property type="entry name" value="Homodimeric domain of signal transducing histidine kinase"/>
    <property type="match status" value="1"/>
</dbReference>
<dbReference type="CDD" id="cd00082">
    <property type="entry name" value="HisKA"/>
    <property type="match status" value="1"/>
</dbReference>
<dbReference type="PROSITE" id="PS50109">
    <property type="entry name" value="HIS_KIN"/>
    <property type="match status" value="1"/>
</dbReference>
<keyword evidence="5" id="KW-0812">Transmembrane</keyword>
<evidence type="ECO:0000259" key="6">
    <source>
        <dbReference type="PROSITE" id="PS50109"/>
    </source>
</evidence>
<dbReference type="Gene3D" id="3.40.50.2300">
    <property type="match status" value="1"/>
</dbReference>
<feature type="domain" description="Histidine kinase" evidence="6">
    <location>
        <begin position="403"/>
        <end position="626"/>
    </location>
</feature>
<feature type="transmembrane region" description="Helical" evidence="5">
    <location>
        <begin position="21"/>
        <end position="39"/>
    </location>
</feature>
<feature type="transmembrane region" description="Helical" evidence="5">
    <location>
        <begin position="45"/>
        <end position="68"/>
    </location>
</feature>
<feature type="domain" description="Response regulatory" evidence="7">
    <location>
        <begin position="652"/>
        <end position="768"/>
    </location>
</feature>
<evidence type="ECO:0000256" key="5">
    <source>
        <dbReference type="SAM" id="Phobius"/>
    </source>
</evidence>
<dbReference type="InterPro" id="IPR003661">
    <property type="entry name" value="HisK_dim/P_dom"/>
</dbReference>
<reference evidence="8 9" key="1">
    <citation type="submission" date="2015-09" db="EMBL/GenBank/DDBJ databases">
        <authorList>
            <consortium name="Swine Surveillance"/>
        </authorList>
    </citation>
    <scope>NUCLEOTIDE SEQUENCE [LARGE SCALE GENOMIC DNA]</scope>
    <source>
        <strain evidence="8 9">CECT 4357</strain>
    </source>
</reference>
<dbReference type="EC" id="2.7.13.3" evidence="2"/>
<dbReference type="SUPFAM" id="SSF55874">
    <property type="entry name" value="ATPase domain of HSP90 chaperone/DNA topoisomerase II/histidine kinase"/>
    <property type="match status" value="1"/>
</dbReference>